<protein>
    <submittedName>
        <fullName evidence="14">Homeobox D12a</fullName>
    </submittedName>
</protein>
<evidence type="ECO:0000256" key="4">
    <source>
        <dbReference type="ARBA" id="ARBA00022473"/>
    </source>
</evidence>
<organism evidence="14 15">
    <name type="scientific">Callorhinchus milii</name>
    <name type="common">Ghost shark</name>
    <dbReference type="NCBI Taxonomy" id="7868"/>
    <lineage>
        <taxon>Eukaryota</taxon>
        <taxon>Metazoa</taxon>
        <taxon>Chordata</taxon>
        <taxon>Craniata</taxon>
        <taxon>Vertebrata</taxon>
        <taxon>Chondrichthyes</taxon>
        <taxon>Holocephali</taxon>
        <taxon>Chimaeriformes</taxon>
        <taxon>Callorhinchidae</taxon>
        <taxon>Callorhinchus</taxon>
    </lineage>
</organism>
<evidence type="ECO:0000313" key="15">
    <source>
        <dbReference type="Proteomes" id="UP000314986"/>
    </source>
</evidence>
<evidence type="ECO:0000256" key="6">
    <source>
        <dbReference type="ARBA" id="ARBA00023125"/>
    </source>
</evidence>
<keyword evidence="7 10" id="KW-0371">Homeobox</keyword>
<dbReference type="Gene3D" id="1.10.10.60">
    <property type="entry name" value="Homeodomain-like"/>
    <property type="match status" value="1"/>
</dbReference>
<feature type="compositionally biased region" description="Basic residues" evidence="12">
    <location>
        <begin position="207"/>
        <end position="217"/>
    </location>
</feature>
<evidence type="ECO:0000256" key="2">
    <source>
        <dbReference type="ARBA" id="ARBA00004123"/>
    </source>
</evidence>
<dbReference type="PANTHER" id="PTHR46440">
    <property type="entry name" value="HOMEOBOX PROTEIN HOX-D12-RELATED"/>
    <property type="match status" value="1"/>
</dbReference>
<evidence type="ECO:0000256" key="11">
    <source>
        <dbReference type="RuleBase" id="RU000682"/>
    </source>
</evidence>
<dbReference type="PROSITE" id="PS00027">
    <property type="entry name" value="HOMEOBOX_1"/>
    <property type="match status" value="1"/>
</dbReference>
<dbReference type="InParanoid" id="A0A4W3IL72"/>
<keyword evidence="5" id="KW-0805">Transcription regulation</keyword>
<dbReference type="GO" id="GO:0000981">
    <property type="term" value="F:DNA-binding transcription factor activity, RNA polymerase II-specific"/>
    <property type="evidence" value="ECO:0007669"/>
    <property type="project" value="InterPro"/>
</dbReference>
<dbReference type="GO" id="GO:0005634">
    <property type="term" value="C:nucleus"/>
    <property type="evidence" value="ECO:0007669"/>
    <property type="project" value="UniProtKB-SubCell"/>
</dbReference>
<evidence type="ECO:0000256" key="10">
    <source>
        <dbReference type="PROSITE-ProRule" id="PRU00108"/>
    </source>
</evidence>
<dbReference type="InterPro" id="IPR009057">
    <property type="entry name" value="Homeodomain-like_sf"/>
</dbReference>
<comment type="subcellular location">
    <subcellularLocation>
        <location evidence="2 10 11">Nucleus</location>
    </subcellularLocation>
</comment>
<keyword evidence="15" id="KW-1185">Reference proteome</keyword>
<reference evidence="15" key="2">
    <citation type="journal article" date="2007" name="PLoS Biol.">
        <title>Survey sequencing and comparative analysis of the elephant shark (Callorhinchus milii) genome.</title>
        <authorList>
            <person name="Venkatesh B."/>
            <person name="Kirkness E.F."/>
            <person name="Loh Y.H."/>
            <person name="Halpern A.L."/>
            <person name="Lee A.P."/>
            <person name="Johnson J."/>
            <person name="Dandona N."/>
            <person name="Viswanathan L.D."/>
            <person name="Tay A."/>
            <person name="Venter J.C."/>
            <person name="Strausberg R.L."/>
            <person name="Brenner S."/>
        </authorList>
    </citation>
    <scope>NUCLEOTIDE SEQUENCE [LARGE SCALE GENOMIC DNA]</scope>
</reference>
<dbReference type="GeneTree" id="ENSGT00940000159938"/>
<comment type="similarity">
    <text evidence="3">Belongs to the Abd-B homeobox family.</text>
</comment>
<dbReference type="SUPFAM" id="SSF46689">
    <property type="entry name" value="Homeodomain-like"/>
    <property type="match status" value="1"/>
</dbReference>
<dbReference type="GO" id="GO:1990837">
    <property type="term" value="F:sequence-specific double-stranded DNA binding"/>
    <property type="evidence" value="ECO:0007669"/>
    <property type="project" value="TreeGrafter"/>
</dbReference>
<feature type="DNA-binding region" description="Homeobox" evidence="10">
    <location>
        <begin position="210"/>
        <end position="269"/>
    </location>
</feature>
<dbReference type="PRINTS" id="PR00024">
    <property type="entry name" value="HOMEOBOX"/>
</dbReference>
<dbReference type="Ensembl" id="ENSCMIT00000030278.1">
    <property type="protein sequence ID" value="ENSCMIP00000029812.1"/>
    <property type="gene ID" value="ENSCMIG00000012873.1"/>
</dbReference>
<dbReference type="AlphaFoldDB" id="A0A4W3IL72"/>
<feature type="region of interest" description="Disordered" evidence="12">
    <location>
        <begin position="183"/>
        <end position="217"/>
    </location>
</feature>
<evidence type="ECO:0000256" key="3">
    <source>
        <dbReference type="ARBA" id="ARBA00006317"/>
    </source>
</evidence>
<dbReference type="CDD" id="cd00086">
    <property type="entry name" value="homeodomain"/>
    <property type="match status" value="1"/>
</dbReference>
<evidence type="ECO:0000259" key="13">
    <source>
        <dbReference type="PROSITE" id="PS50071"/>
    </source>
</evidence>
<evidence type="ECO:0000256" key="5">
    <source>
        <dbReference type="ARBA" id="ARBA00023015"/>
    </source>
</evidence>
<evidence type="ECO:0000256" key="12">
    <source>
        <dbReference type="SAM" id="MobiDB-lite"/>
    </source>
</evidence>
<dbReference type="Proteomes" id="UP000314986">
    <property type="component" value="Unassembled WGS sequence"/>
</dbReference>
<keyword evidence="8" id="KW-0804">Transcription</keyword>
<dbReference type="InterPro" id="IPR017970">
    <property type="entry name" value="Homeobox_CS"/>
</dbReference>
<reference evidence="14" key="4">
    <citation type="submission" date="2025-08" db="UniProtKB">
        <authorList>
            <consortium name="Ensembl"/>
        </authorList>
    </citation>
    <scope>IDENTIFICATION</scope>
</reference>
<dbReference type="InterPro" id="IPR020479">
    <property type="entry name" value="HD_metazoa"/>
</dbReference>
<feature type="domain" description="Homeobox" evidence="13">
    <location>
        <begin position="208"/>
        <end position="268"/>
    </location>
</feature>
<reference evidence="15" key="3">
    <citation type="journal article" date="2014" name="Nature">
        <title>Elephant shark genome provides unique insights into gnathostome evolution.</title>
        <authorList>
            <consortium name="International Elephant Shark Genome Sequencing Consortium"/>
            <person name="Venkatesh B."/>
            <person name="Lee A.P."/>
            <person name="Ravi V."/>
            <person name="Maurya A.K."/>
            <person name="Lian M.M."/>
            <person name="Swann J.B."/>
            <person name="Ohta Y."/>
            <person name="Flajnik M.F."/>
            <person name="Sutoh Y."/>
            <person name="Kasahara M."/>
            <person name="Hoon S."/>
            <person name="Gangu V."/>
            <person name="Roy S.W."/>
            <person name="Irimia M."/>
            <person name="Korzh V."/>
            <person name="Kondrychyn I."/>
            <person name="Lim Z.W."/>
            <person name="Tay B.H."/>
            <person name="Tohari S."/>
            <person name="Kong K.W."/>
            <person name="Ho S."/>
            <person name="Lorente-Galdos B."/>
            <person name="Quilez J."/>
            <person name="Marques-Bonet T."/>
            <person name="Raney B.J."/>
            <person name="Ingham P.W."/>
            <person name="Tay A."/>
            <person name="Hillier L.W."/>
            <person name="Minx P."/>
            <person name="Boehm T."/>
            <person name="Wilson R.K."/>
            <person name="Brenner S."/>
            <person name="Warren W.C."/>
        </authorList>
    </citation>
    <scope>NUCLEOTIDE SEQUENCE [LARGE SCALE GENOMIC DNA]</scope>
</reference>
<accession>A0A4W3IL72</accession>
<evidence type="ECO:0000256" key="8">
    <source>
        <dbReference type="ARBA" id="ARBA00023163"/>
    </source>
</evidence>
<dbReference type="OMA" id="YYAHDTS"/>
<dbReference type="PANTHER" id="PTHR46440:SF1">
    <property type="entry name" value="HOMEOBOX PROTEIN HOX-D12"/>
    <property type="match status" value="1"/>
</dbReference>
<dbReference type="SMART" id="SM00389">
    <property type="entry name" value="HOX"/>
    <property type="match status" value="1"/>
</dbReference>
<evidence type="ECO:0000256" key="9">
    <source>
        <dbReference type="ARBA" id="ARBA00023242"/>
    </source>
</evidence>
<dbReference type="FunCoup" id="A0A4W3IL72">
    <property type="interactions" value="41"/>
</dbReference>
<gene>
    <name evidence="14" type="primary">hoxd12a</name>
</gene>
<evidence type="ECO:0000256" key="7">
    <source>
        <dbReference type="ARBA" id="ARBA00023155"/>
    </source>
</evidence>
<keyword evidence="4" id="KW-0217">Developmental protein</keyword>
<dbReference type="InterPro" id="IPR001356">
    <property type="entry name" value="HD"/>
</dbReference>
<evidence type="ECO:0000256" key="1">
    <source>
        <dbReference type="ARBA" id="ARBA00003263"/>
    </source>
</evidence>
<comment type="function">
    <text evidence="1">Sequence-specific transcription factor which is part of a developmental regulatory system that provides cells with specific positional identities on the anterior-posterior axis.</text>
</comment>
<dbReference type="PROSITE" id="PS50071">
    <property type="entry name" value="HOMEOBOX_2"/>
    <property type="match status" value="1"/>
</dbReference>
<sequence>MCEHNLLNSGYVGSLLNFPSPEPFYFPNLRPNGAQLSALSPALSYSRREVCALPWTSPSPCASPPQSRAFGGYSQSYLSNPVSISRHGPEKAVAGEETGKYYFQDSSRKLEERCRQNQAYPSQAGIPYSLSAAKYEYSNVETSPHGSSLHSQGFELNSNTSTVNEGIKQCVSLNMSLQSSIPPACNRSSDGTVSAAGTPFSPPPPHHQTKKKKRKPYTKPQIAELENEFLANEFINRQKRKDLSDRLNLSDQQVKIWFQNRRMKKKRLVMREHTLSLF</sequence>
<name>A0A4W3IL72_CALMI</name>
<feature type="compositionally biased region" description="Polar residues" evidence="12">
    <location>
        <begin position="183"/>
        <end position="192"/>
    </location>
</feature>
<dbReference type="STRING" id="7868.ENSCMIP00000029812"/>
<reference evidence="14" key="5">
    <citation type="submission" date="2025-09" db="UniProtKB">
        <authorList>
            <consortium name="Ensembl"/>
        </authorList>
    </citation>
    <scope>IDENTIFICATION</scope>
</reference>
<reference evidence="15" key="1">
    <citation type="journal article" date="2006" name="Science">
        <title>Ancient noncoding elements conserved in the human genome.</title>
        <authorList>
            <person name="Venkatesh B."/>
            <person name="Kirkness E.F."/>
            <person name="Loh Y.H."/>
            <person name="Halpern A.L."/>
            <person name="Lee A.P."/>
            <person name="Johnson J."/>
            <person name="Dandona N."/>
            <person name="Viswanathan L.D."/>
            <person name="Tay A."/>
            <person name="Venter J.C."/>
            <person name="Strausberg R.L."/>
            <person name="Brenner S."/>
        </authorList>
    </citation>
    <scope>NUCLEOTIDE SEQUENCE [LARGE SCALE GENOMIC DNA]</scope>
</reference>
<keyword evidence="6 10" id="KW-0238">DNA-binding</keyword>
<dbReference type="Pfam" id="PF00046">
    <property type="entry name" value="Homeodomain"/>
    <property type="match status" value="1"/>
</dbReference>
<proteinExistence type="inferred from homology"/>
<evidence type="ECO:0000313" key="14">
    <source>
        <dbReference type="Ensembl" id="ENSCMIP00000029812.1"/>
    </source>
</evidence>
<keyword evidence="9 10" id="KW-0539">Nucleus</keyword>